<dbReference type="GO" id="GO:0033514">
    <property type="term" value="P:L-lysine catabolic process to acetyl-CoA via L-pipecolate"/>
    <property type="evidence" value="ECO:0007669"/>
    <property type="project" value="TreeGrafter"/>
</dbReference>
<keyword evidence="5" id="KW-0274">FAD</keyword>
<dbReference type="Gene3D" id="3.30.9.10">
    <property type="entry name" value="D-Amino Acid Oxidase, subunit A, domain 2"/>
    <property type="match status" value="1"/>
</dbReference>
<dbReference type="SUPFAM" id="SSF54373">
    <property type="entry name" value="FAD-linked reductases, C-terminal domain"/>
    <property type="match status" value="1"/>
</dbReference>
<evidence type="ECO:0000313" key="9">
    <source>
        <dbReference type="EMBL" id="ELT87604.1"/>
    </source>
</evidence>
<dbReference type="InterPro" id="IPR036188">
    <property type="entry name" value="FAD/NAD-bd_sf"/>
</dbReference>
<evidence type="ECO:0000256" key="1">
    <source>
        <dbReference type="ARBA" id="ARBA00001974"/>
    </source>
</evidence>
<dbReference type="GO" id="GO:0005777">
    <property type="term" value="C:peroxisome"/>
    <property type="evidence" value="ECO:0007669"/>
    <property type="project" value="TreeGrafter"/>
</dbReference>
<organism evidence="9">
    <name type="scientific">Capitella teleta</name>
    <name type="common">Polychaete worm</name>
    <dbReference type="NCBI Taxonomy" id="283909"/>
    <lineage>
        <taxon>Eukaryota</taxon>
        <taxon>Metazoa</taxon>
        <taxon>Spiralia</taxon>
        <taxon>Lophotrochozoa</taxon>
        <taxon>Annelida</taxon>
        <taxon>Polychaeta</taxon>
        <taxon>Sedentaria</taxon>
        <taxon>Scolecida</taxon>
        <taxon>Capitellidae</taxon>
        <taxon>Capitella</taxon>
    </lineage>
</organism>
<dbReference type="GO" id="GO:0008115">
    <property type="term" value="F:sarcosine oxidase activity"/>
    <property type="evidence" value="ECO:0007669"/>
    <property type="project" value="UniProtKB-EC"/>
</dbReference>
<keyword evidence="4" id="KW-0285">Flavoprotein</keyword>
<gene>
    <name evidence="9" type="ORF">CAPTEDRAFT_226581</name>
</gene>
<evidence type="ECO:0000313" key="11">
    <source>
        <dbReference type="Proteomes" id="UP000014760"/>
    </source>
</evidence>
<dbReference type="OMA" id="NWGWVRV"/>
<dbReference type="OrthoDB" id="424974at2759"/>
<evidence type="ECO:0000259" key="8">
    <source>
        <dbReference type="Pfam" id="PF01266"/>
    </source>
</evidence>
<evidence type="ECO:0000256" key="7">
    <source>
        <dbReference type="ARBA" id="ARBA00052742"/>
    </source>
</evidence>
<name>R7T9D0_CAPTE</name>
<dbReference type="Gene3D" id="3.50.50.60">
    <property type="entry name" value="FAD/NAD(P)-binding domain"/>
    <property type="match status" value="1"/>
</dbReference>
<dbReference type="PANTHER" id="PTHR10961:SF46">
    <property type="entry name" value="PEROXISOMAL SARCOSINE OXIDASE"/>
    <property type="match status" value="1"/>
</dbReference>
<proteinExistence type="inferred from homology"/>
<keyword evidence="6" id="KW-0560">Oxidoreductase</keyword>
<evidence type="ECO:0000313" key="10">
    <source>
        <dbReference type="EnsemblMetazoa" id="CapteP226581"/>
    </source>
</evidence>
<dbReference type="EMBL" id="AMQN01003601">
    <property type="status" value="NOT_ANNOTATED_CDS"/>
    <property type="molecule type" value="Genomic_DNA"/>
</dbReference>
<dbReference type="Proteomes" id="UP000014760">
    <property type="component" value="Unassembled WGS sequence"/>
</dbReference>
<dbReference type="NCBIfam" id="NF008425">
    <property type="entry name" value="PRK11259.1"/>
    <property type="match status" value="1"/>
</dbReference>
<reference evidence="9 11" key="2">
    <citation type="journal article" date="2013" name="Nature">
        <title>Insights into bilaterian evolution from three spiralian genomes.</title>
        <authorList>
            <person name="Simakov O."/>
            <person name="Marletaz F."/>
            <person name="Cho S.J."/>
            <person name="Edsinger-Gonzales E."/>
            <person name="Havlak P."/>
            <person name="Hellsten U."/>
            <person name="Kuo D.H."/>
            <person name="Larsson T."/>
            <person name="Lv J."/>
            <person name="Arendt D."/>
            <person name="Savage R."/>
            <person name="Osoegawa K."/>
            <person name="de Jong P."/>
            <person name="Grimwood J."/>
            <person name="Chapman J.A."/>
            <person name="Shapiro H."/>
            <person name="Aerts A."/>
            <person name="Otillar R.P."/>
            <person name="Terry A.Y."/>
            <person name="Boore J.L."/>
            <person name="Grigoriev I.V."/>
            <person name="Lindberg D.R."/>
            <person name="Seaver E.C."/>
            <person name="Weisblat D.A."/>
            <person name="Putnam N.H."/>
            <person name="Rokhsar D.S."/>
        </authorList>
    </citation>
    <scope>NUCLEOTIDE SEQUENCE</scope>
    <source>
        <strain evidence="9 11">I ESC-2004</strain>
    </source>
</reference>
<dbReference type="InterPro" id="IPR045170">
    <property type="entry name" value="MTOX"/>
</dbReference>
<reference evidence="11" key="1">
    <citation type="submission" date="2012-12" db="EMBL/GenBank/DDBJ databases">
        <authorList>
            <person name="Hellsten U."/>
            <person name="Grimwood J."/>
            <person name="Chapman J.A."/>
            <person name="Shapiro H."/>
            <person name="Aerts A."/>
            <person name="Otillar R.P."/>
            <person name="Terry A.Y."/>
            <person name="Boore J.L."/>
            <person name="Simakov O."/>
            <person name="Marletaz F."/>
            <person name="Cho S.-J."/>
            <person name="Edsinger-Gonzales E."/>
            <person name="Havlak P."/>
            <person name="Kuo D.-H."/>
            <person name="Larsson T."/>
            <person name="Lv J."/>
            <person name="Arendt D."/>
            <person name="Savage R."/>
            <person name="Osoegawa K."/>
            <person name="de Jong P."/>
            <person name="Lindberg D.R."/>
            <person name="Seaver E.C."/>
            <person name="Weisblat D.A."/>
            <person name="Putnam N.H."/>
            <person name="Grigoriev I.V."/>
            <person name="Rokhsar D.S."/>
        </authorList>
    </citation>
    <scope>NUCLEOTIDE SEQUENCE</scope>
    <source>
        <strain evidence="11">I ESC-2004</strain>
    </source>
</reference>
<dbReference type="STRING" id="283909.R7T9D0"/>
<evidence type="ECO:0000256" key="2">
    <source>
        <dbReference type="ARBA" id="ARBA00010989"/>
    </source>
</evidence>
<dbReference type="PANTHER" id="PTHR10961">
    <property type="entry name" value="PEROXISOMAL SARCOSINE OXIDASE"/>
    <property type="match status" value="1"/>
</dbReference>
<protein>
    <recommendedName>
        <fullName evidence="3">sarcosine oxidasee (formaldehyde-forming)</fullName>
        <ecNumber evidence="3">1.5.3.1</ecNumber>
    </recommendedName>
</protein>
<evidence type="ECO:0000256" key="6">
    <source>
        <dbReference type="ARBA" id="ARBA00023002"/>
    </source>
</evidence>
<dbReference type="EnsemblMetazoa" id="CapteT226581">
    <property type="protein sequence ID" value="CapteP226581"/>
    <property type="gene ID" value="CapteG226581"/>
</dbReference>
<dbReference type="AlphaFoldDB" id="R7T9D0"/>
<evidence type="ECO:0000256" key="3">
    <source>
        <dbReference type="ARBA" id="ARBA00012769"/>
    </source>
</evidence>
<feature type="domain" description="FAD dependent oxidoreductase" evidence="8">
    <location>
        <begin position="6"/>
        <end position="361"/>
    </location>
</feature>
<comment type="cofactor">
    <cofactor evidence="1">
        <name>FAD</name>
        <dbReference type="ChEBI" id="CHEBI:57692"/>
    </cofactor>
</comment>
<dbReference type="GO" id="GO:0050031">
    <property type="term" value="F:L-pipecolate oxidase activity"/>
    <property type="evidence" value="ECO:0007669"/>
    <property type="project" value="TreeGrafter"/>
</dbReference>
<dbReference type="EC" id="1.5.3.1" evidence="3"/>
<dbReference type="FunFam" id="3.50.50.60:FF:000189">
    <property type="entry name" value="Monomeric sarcosine oxidase"/>
    <property type="match status" value="1"/>
</dbReference>
<accession>R7T9D0</accession>
<keyword evidence="11" id="KW-1185">Reference proteome</keyword>
<sequence length="388" mass="42913">MATDWDVIVVGAGIEGSATAYELAKAGQRTLLLEQFPLPHSRGSSHGHSRIIRKAYSEDYYARMMVDAYCMWHDLEQQSSTSLIRPTGLLTVCKGRNPIVNSLKNIGSKYRELTAEQMASEYPMLNFPAEYSGVYDYDGGVINADKALAAYQREFVKLGGVIRDEEGVNRIEPGSLVAVHTNKDRYSSKKIVIAAGPWTNKLTEPLGLKLPLKMKCIGVYYWRDDTARGDFSAARGFPAYSEFPPGSPSSAGIYAVPSSEYPRFCKVCLHNGVEIDPDDRDKISDGMKQKYLESISDYVKQHMPGLNPKPSISETCIYTLTPDENFILDAHPDHPNVIIAAGFSGHGFKLAPVVGRILTELAVKPQSLTYDLTPFKISRFAGKIKSNL</sequence>
<dbReference type="GO" id="GO:0050660">
    <property type="term" value="F:flavin adenine dinucleotide binding"/>
    <property type="evidence" value="ECO:0007669"/>
    <property type="project" value="InterPro"/>
</dbReference>
<comment type="catalytic activity">
    <reaction evidence="7">
        <text>sarcosine + O2 + H2O = formaldehyde + glycine + H2O2</text>
        <dbReference type="Rhea" id="RHEA:13313"/>
        <dbReference type="ChEBI" id="CHEBI:15377"/>
        <dbReference type="ChEBI" id="CHEBI:15379"/>
        <dbReference type="ChEBI" id="CHEBI:16240"/>
        <dbReference type="ChEBI" id="CHEBI:16842"/>
        <dbReference type="ChEBI" id="CHEBI:57305"/>
        <dbReference type="ChEBI" id="CHEBI:57433"/>
        <dbReference type="EC" id="1.5.3.1"/>
    </reaction>
</comment>
<dbReference type="InterPro" id="IPR006076">
    <property type="entry name" value="FAD-dep_OxRdtase"/>
</dbReference>
<dbReference type="EMBL" id="KB312243">
    <property type="protein sequence ID" value="ELT87604.1"/>
    <property type="molecule type" value="Genomic_DNA"/>
</dbReference>
<dbReference type="HOGENOM" id="CLU_007884_2_2_1"/>
<comment type="similarity">
    <text evidence="2">Belongs to the MSOX/MTOX family.</text>
</comment>
<reference evidence="10" key="3">
    <citation type="submission" date="2015-06" db="UniProtKB">
        <authorList>
            <consortium name="EnsemblMetazoa"/>
        </authorList>
    </citation>
    <scope>IDENTIFICATION</scope>
</reference>
<dbReference type="SUPFAM" id="SSF51905">
    <property type="entry name" value="FAD/NAD(P)-binding domain"/>
    <property type="match status" value="1"/>
</dbReference>
<evidence type="ECO:0000256" key="4">
    <source>
        <dbReference type="ARBA" id="ARBA00022630"/>
    </source>
</evidence>
<dbReference type="Pfam" id="PF01266">
    <property type="entry name" value="DAO"/>
    <property type="match status" value="1"/>
</dbReference>
<evidence type="ECO:0000256" key="5">
    <source>
        <dbReference type="ARBA" id="ARBA00022827"/>
    </source>
</evidence>